<organism evidence="1">
    <name type="scientific">Escherichia coli</name>
    <dbReference type="NCBI Taxonomy" id="562"/>
    <lineage>
        <taxon>Bacteria</taxon>
        <taxon>Pseudomonadati</taxon>
        <taxon>Pseudomonadota</taxon>
        <taxon>Gammaproteobacteria</taxon>
        <taxon>Enterobacterales</taxon>
        <taxon>Enterobacteriaceae</taxon>
        <taxon>Escherichia</taxon>
    </lineage>
</organism>
<dbReference type="InterPro" id="IPR011990">
    <property type="entry name" value="TPR-like_helical_dom_sf"/>
</dbReference>
<sequence length="92" mass="11161">IEKAEFFFKMSESYYYMKQTYFSMDYARQAYEIYKEHEAYNIRLLQCHSLFATNFLDLKQYEDAISHFQKAYSMAEAEKQPQLMGRTLYNIG</sequence>
<dbReference type="AlphaFoldDB" id="A0A6D1ABJ7"/>
<dbReference type="SUPFAM" id="SSF48452">
    <property type="entry name" value="TPR-like"/>
    <property type="match status" value="1"/>
</dbReference>
<gene>
    <name evidence="1" type="ORF">G3563_28455</name>
</gene>
<feature type="non-terminal residue" evidence="1">
    <location>
        <position position="1"/>
    </location>
</feature>
<feature type="non-terminal residue" evidence="1">
    <location>
        <position position="92"/>
    </location>
</feature>
<evidence type="ECO:0000313" key="1">
    <source>
        <dbReference type="EMBL" id="NEU02912.1"/>
    </source>
</evidence>
<proteinExistence type="predicted"/>
<dbReference type="Pfam" id="PF12895">
    <property type="entry name" value="ANAPC3"/>
    <property type="match status" value="1"/>
</dbReference>
<dbReference type="Gene3D" id="1.25.40.10">
    <property type="entry name" value="Tetratricopeptide repeat domain"/>
    <property type="match status" value="1"/>
</dbReference>
<name>A0A6D1ABJ7_ECOLX</name>
<comment type="caution">
    <text evidence="1">The sequence shown here is derived from an EMBL/GenBank/DDBJ whole genome shotgun (WGS) entry which is preliminary data.</text>
</comment>
<accession>A0A6D1ABJ7</accession>
<dbReference type="EMBL" id="JAAHTE010000558">
    <property type="protein sequence ID" value="NEU02912.1"/>
    <property type="molecule type" value="Genomic_DNA"/>
</dbReference>
<reference evidence="1" key="1">
    <citation type="submission" date="2020-02" db="EMBL/GenBank/DDBJ databases">
        <title>Investigating the Use of Bacteriophages as New Decolonization Strategy for Intestinal Carriage of CTX-M-15-producing ST131 Escherichia coli: an In Vitro Continuous Culture System Model.</title>
        <authorList>
            <person name="Bernasconi O.J."/>
            <person name="Campos-Madueno E.I."/>
            <person name="Dona V."/>
            <person name="Perreten V."/>
            <person name="Carattoli A."/>
            <person name="Endimiani A."/>
        </authorList>
    </citation>
    <scope>NUCLEOTIDE SEQUENCE</scope>
    <source>
        <strain evidence="1">4901.28</strain>
    </source>
</reference>
<protein>
    <submittedName>
        <fullName evidence="1">Aspartate phosphatase</fullName>
    </submittedName>
</protein>